<dbReference type="GO" id="GO:0003677">
    <property type="term" value="F:DNA binding"/>
    <property type="evidence" value="ECO:0007669"/>
    <property type="project" value="UniProtKB-KW"/>
</dbReference>
<dbReference type="InterPro" id="IPR010982">
    <property type="entry name" value="Lambda_DNA-bd_dom_sf"/>
</dbReference>
<evidence type="ECO:0000259" key="2">
    <source>
        <dbReference type="PROSITE" id="PS50943"/>
    </source>
</evidence>
<dbReference type="Gene3D" id="1.10.260.40">
    <property type="entry name" value="lambda repressor-like DNA-binding domains"/>
    <property type="match status" value="1"/>
</dbReference>
<organism evidence="3">
    <name type="scientific">Clostridium tertium</name>
    <dbReference type="NCBI Taxonomy" id="1559"/>
    <lineage>
        <taxon>Bacteria</taxon>
        <taxon>Bacillati</taxon>
        <taxon>Bacillota</taxon>
        <taxon>Clostridia</taxon>
        <taxon>Eubacteriales</taxon>
        <taxon>Clostridiaceae</taxon>
        <taxon>Clostridium</taxon>
    </lineage>
</organism>
<proteinExistence type="predicted"/>
<accession>A0A6N3GAB5</accession>
<dbReference type="EMBL" id="CACRTO010000047">
    <property type="protein sequence ID" value="VYU61462.1"/>
    <property type="molecule type" value="Genomic_DNA"/>
</dbReference>
<dbReference type="InterPro" id="IPR001387">
    <property type="entry name" value="Cro/C1-type_HTH"/>
</dbReference>
<reference evidence="3" key="1">
    <citation type="submission" date="2019-11" db="EMBL/GenBank/DDBJ databases">
        <authorList>
            <person name="Feng L."/>
        </authorList>
    </citation>
    <scope>NUCLEOTIDE SEQUENCE</scope>
    <source>
        <strain evidence="3">CTertiumLFYP3</strain>
    </source>
</reference>
<protein>
    <submittedName>
        <fullName evidence="3">Helix-turn-helix</fullName>
    </submittedName>
</protein>
<evidence type="ECO:0000256" key="1">
    <source>
        <dbReference type="ARBA" id="ARBA00023125"/>
    </source>
</evidence>
<dbReference type="AlphaFoldDB" id="A0A6N3GAB5"/>
<keyword evidence="1" id="KW-0238">DNA-binding</keyword>
<dbReference type="PANTHER" id="PTHR46558:SF15">
    <property type="entry name" value="HELIX-TURN-HELIX DOMAIN PROTEIN"/>
    <property type="match status" value="1"/>
</dbReference>
<dbReference type="PANTHER" id="PTHR46558">
    <property type="entry name" value="TRACRIPTIONAL REGULATORY PROTEIN-RELATED-RELATED"/>
    <property type="match status" value="1"/>
</dbReference>
<dbReference type="RefSeq" id="WP_421755809.1">
    <property type="nucleotide sequence ID" value="NZ_CACRTO010000047.1"/>
</dbReference>
<dbReference type="PROSITE" id="PS50943">
    <property type="entry name" value="HTH_CROC1"/>
    <property type="match status" value="1"/>
</dbReference>
<name>A0A6N3GAB5_9CLOT</name>
<sequence length="160" mass="18081">MLDVSRQAVSKWESGNGYPETEKLILISKALNVSIDYLLLDEVNLEDNIKDEDKNKVIISSGKISIRTFDGTNIVTCNKVTTSKVSSAKENDPKFILYGVDKVTFWGEHKTVLGWYLDKEDIIKEIEEISEAISLGMPTYELKYAANVEIKLFSVKIVEK</sequence>
<evidence type="ECO:0000313" key="3">
    <source>
        <dbReference type="EMBL" id="VYU61462.1"/>
    </source>
</evidence>
<gene>
    <name evidence="3" type="ORF">CTLFYP3_03131</name>
</gene>
<dbReference type="Pfam" id="PF01381">
    <property type="entry name" value="HTH_3"/>
    <property type="match status" value="1"/>
</dbReference>
<dbReference type="CDD" id="cd00093">
    <property type="entry name" value="HTH_XRE"/>
    <property type="match status" value="1"/>
</dbReference>
<feature type="domain" description="HTH cro/C1-type" evidence="2">
    <location>
        <begin position="1"/>
        <end position="38"/>
    </location>
</feature>
<dbReference type="SUPFAM" id="SSF47413">
    <property type="entry name" value="lambda repressor-like DNA-binding domains"/>
    <property type="match status" value="1"/>
</dbReference>